<dbReference type="InterPro" id="IPR027471">
    <property type="entry name" value="YbeD-like_sf"/>
</dbReference>
<dbReference type="InterPro" id="IPR007454">
    <property type="entry name" value="UPF0250_YbeD-like"/>
</dbReference>
<gene>
    <name evidence="1" type="ordered locus">Celal_3339</name>
</gene>
<protein>
    <recommendedName>
        <fullName evidence="3">DUF493 domain-containing protein</fullName>
    </recommendedName>
</protein>
<evidence type="ECO:0000313" key="1">
    <source>
        <dbReference type="EMBL" id="ADV50605.1"/>
    </source>
</evidence>
<evidence type="ECO:0000313" key="2">
    <source>
        <dbReference type="Proteomes" id="UP000008634"/>
    </source>
</evidence>
<dbReference type="AlphaFoldDB" id="E6X646"/>
<dbReference type="HOGENOM" id="CLU_175559_0_0_10"/>
<dbReference type="EMBL" id="CP002453">
    <property type="protein sequence ID" value="ADV50605.1"/>
    <property type="molecule type" value="Genomic_DNA"/>
</dbReference>
<dbReference type="RefSeq" id="WP_013552059.1">
    <property type="nucleotide sequence ID" value="NC_014934.1"/>
</dbReference>
<organism evidence="1 2">
    <name type="scientific">Cellulophaga algicola (strain DSM 14237 / IC166 / ACAM 630)</name>
    <dbReference type="NCBI Taxonomy" id="688270"/>
    <lineage>
        <taxon>Bacteria</taxon>
        <taxon>Pseudomonadati</taxon>
        <taxon>Bacteroidota</taxon>
        <taxon>Flavobacteriia</taxon>
        <taxon>Flavobacteriales</taxon>
        <taxon>Flavobacteriaceae</taxon>
        <taxon>Cellulophaga</taxon>
    </lineage>
</organism>
<keyword evidence="2" id="KW-1185">Reference proteome</keyword>
<dbReference type="Proteomes" id="UP000008634">
    <property type="component" value="Chromosome"/>
</dbReference>
<dbReference type="SUPFAM" id="SSF117991">
    <property type="entry name" value="YbeD/HP0495-like"/>
    <property type="match status" value="1"/>
</dbReference>
<reference evidence="1 2" key="1">
    <citation type="journal article" date="2010" name="Stand. Genomic Sci.">
        <title>Complete genome sequence of Cellulophaga algicola type strain (IC166).</title>
        <authorList>
            <person name="Abt B."/>
            <person name="Lu M."/>
            <person name="Misra M."/>
            <person name="Han C."/>
            <person name="Nolan M."/>
            <person name="Lucas S."/>
            <person name="Hammon N."/>
            <person name="Deshpande S."/>
            <person name="Cheng J.F."/>
            <person name="Tapia R."/>
            <person name="Goodwin L."/>
            <person name="Pitluck S."/>
            <person name="Liolios K."/>
            <person name="Pagani I."/>
            <person name="Ivanova N."/>
            <person name="Mavromatis K."/>
            <person name="Ovchinikova G."/>
            <person name="Pati A."/>
            <person name="Chen A."/>
            <person name="Palaniappan K."/>
            <person name="Land M."/>
            <person name="Hauser L."/>
            <person name="Chang Y.J."/>
            <person name="Jeffries C.D."/>
            <person name="Detter J.C."/>
            <person name="Brambilla E."/>
            <person name="Rohde M."/>
            <person name="Tindall B.J."/>
            <person name="Goker M."/>
            <person name="Woyke T."/>
            <person name="Bristow J."/>
            <person name="Eisen J.A."/>
            <person name="Markowitz V."/>
            <person name="Hugenholtz P."/>
            <person name="Kyrpides N.C."/>
            <person name="Klenk H.P."/>
            <person name="Lapidus A."/>
        </authorList>
    </citation>
    <scope>NUCLEOTIDE SEQUENCE [LARGE SCALE GENOMIC DNA]</scope>
    <source>
        <strain evidence="2">DSM 14237 / IC166 / ACAM 630</strain>
    </source>
</reference>
<dbReference type="STRING" id="688270.Celal_3339"/>
<dbReference type="eggNOG" id="COG2921">
    <property type="taxonomic scope" value="Bacteria"/>
</dbReference>
<dbReference type="Gene3D" id="3.30.70.260">
    <property type="match status" value="1"/>
</dbReference>
<proteinExistence type="predicted"/>
<dbReference type="Pfam" id="PF04359">
    <property type="entry name" value="DUF493"/>
    <property type="match status" value="1"/>
</dbReference>
<accession>E6X646</accession>
<evidence type="ECO:0008006" key="3">
    <source>
        <dbReference type="Google" id="ProtNLM"/>
    </source>
</evidence>
<dbReference type="KEGG" id="cao:Celal_3339"/>
<dbReference type="OrthoDB" id="5616097at2"/>
<name>E6X646_CELAD</name>
<sequence length="95" mass="10620">MDLDKEKEFYDTLKERLEKTSTFPTTYLYKFIVPTEGTGVKEIESAFDDTNAIVINKLSKNGKFTSVSISLPLDSADAIIAYYKKVATVEGLISL</sequence>